<accession>A0A0B8PFE0</accession>
<dbReference type="InterPro" id="IPR036291">
    <property type="entry name" value="NAD(P)-bd_dom_sf"/>
</dbReference>
<dbReference type="GO" id="GO:0050661">
    <property type="term" value="F:NADP binding"/>
    <property type="evidence" value="ECO:0007669"/>
    <property type="project" value="TreeGrafter"/>
</dbReference>
<dbReference type="Gene3D" id="3.40.50.720">
    <property type="entry name" value="NAD(P)-binding Rossmann-like Domain"/>
    <property type="match status" value="1"/>
</dbReference>
<dbReference type="Proteomes" id="UP000031670">
    <property type="component" value="Unassembled WGS sequence"/>
</dbReference>
<reference evidence="13 14" key="2">
    <citation type="submission" date="2015-01" db="EMBL/GenBank/DDBJ databases">
        <authorList>
            <consortium name="NBRP consortium"/>
            <person name="Sawabe T."/>
            <person name="Meirelles P."/>
            <person name="Feng G."/>
            <person name="Sayaka M."/>
            <person name="Hattori M."/>
            <person name="Ohkuma M."/>
        </authorList>
    </citation>
    <scope>NUCLEOTIDE SEQUENCE [LARGE SCALE GENOMIC DNA]</scope>
    <source>
        <strain evidence="13 14">JCM19232</strain>
    </source>
</reference>
<feature type="domain" description="Ketopantoate reductase C-terminal" evidence="12">
    <location>
        <begin position="167"/>
        <end position="263"/>
    </location>
</feature>
<comment type="caution">
    <text evidence="13">The sequence shown here is derived from an EMBL/GenBank/DDBJ whole genome shotgun (WGS) entry which is preliminary data.</text>
</comment>
<dbReference type="InterPro" id="IPR008927">
    <property type="entry name" value="6-PGluconate_DH-like_C_sf"/>
</dbReference>
<evidence type="ECO:0000256" key="5">
    <source>
        <dbReference type="ARBA" id="ARBA00022655"/>
    </source>
</evidence>
<dbReference type="InterPro" id="IPR013328">
    <property type="entry name" value="6PGD_dom2"/>
</dbReference>
<comment type="similarity">
    <text evidence="2 10">Belongs to the ketopantoate reductase family.</text>
</comment>
<dbReference type="NCBIfam" id="TIGR00745">
    <property type="entry name" value="apbA_panE"/>
    <property type="match status" value="1"/>
</dbReference>
<comment type="catalytic activity">
    <reaction evidence="9 10">
        <text>(R)-pantoate + NADP(+) = 2-dehydropantoate + NADPH + H(+)</text>
        <dbReference type="Rhea" id="RHEA:16233"/>
        <dbReference type="ChEBI" id="CHEBI:11561"/>
        <dbReference type="ChEBI" id="CHEBI:15378"/>
        <dbReference type="ChEBI" id="CHEBI:15980"/>
        <dbReference type="ChEBI" id="CHEBI:57783"/>
        <dbReference type="ChEBI" id="CHEBI:58349"/>
        <dbReference type="EC" id="1.1.1.169"/>
    </reaction>
</comment>
<protein>
    <recommendedName>
        <fullName evidence="4 10">2-dehydropantoate 2-reductase</fullName>
        <ecNumber evidence="3 10">1.1.1.169</ecNumber>
    </recommendedName>
    <alternativeName>
        <fullName evidence="8 10">Ketopantoate reductase</fullName>
    </alternativeName>
</protein>
<dbReference type="GO" id="GO:0005737">
    <property type="term" value="C:cytoplasm"/>
    <property type="evidence" value="ECO:0007669"/>
    <property type="project" value="TreeGrafter"/>
</dbReference>
<dbReference type="PANTHER" id="PTHR43765:SF2">
    <property type="entry name" value="2-DEHYDROPANTOATE 2-REDUCTASE"/>
    <property type="match status" value="1"/>
</dbReference>
<dbReference type="Gene3D" id="1.10.1040.10">
    <property type="entry name" value="N-(1-d-carboxylethyl)-l-norvaline Dehydrogenase, domain 2"/>
    <property type="match status" value="1"/>
</dbReference>
<evidence type="ECO:0000259" key="11">
    <source>
        <dbReference type="Pfam" id="PF02558"/>
    </source>
</evidence>
<keyword evidence="6 10" id="KW-0521">NADP</keyword>
<evidence type="ECO:0000256" key="3">
    <source>
        <dbReference type="ARBA" id="ARBA00013014"/>
    </source>
</evidence>
<dbReference type="EMBL" id="BBSA01000016">
    <property type="protein sequence ID" value="GAM65036.1"/>
    <property type="molecule type" value="Genomic_DNA"/>
</dbReference>
<dbReference type="Pfam" id="PF08546">
    <property type="entry name" value="ApbA_C"/>
    <property type="match status" value="1"/>
</dbReference>
<evidence type="ECO:0000256" key="6">
    <source>
        <dbReference type="ARBA" id="ARBA00022857"/>
    </source>
</evidence>
<dbReference type="InterPro" id="IPR013752">
    <property type="entry name" value="KPA_reductase"/>
</dbReference>
<keyword evidence="5 10" id="KW-0566">Pantothenate biosynthesis</keyword>
<keyword evidence="7 10" id="KW-0560">Oxidoreductase</keyword>
<evidence type="ECO:0000256" key="1">
    <source>
        <dbReference type="ARBA" id="ARBA00004994"/>
    </source>
</evidence>
<reference evidence="13 14" key="1">
    <citation type="submission" date="2015-01" db="EMBL/GenBank/DDBJ databases">
        <title>Vibrio sp. C5 JCM 19232 whole genome shotgun sequence.</title>
        <authorList>
            <person name="Sawabe T."/>
            <person name="Meirelles P."/>
            <person name="Feng G."/>
            <person name="Sayaka M."/>
            <person name="Hattori M."/>
            <person name="Ohkuma M."/>
        </authorList>
    </citation>
    <scope>NUCLEOTIDE SEQUENCE [LARGE SCALE GENOMIC DNA]</scope>
    <source>
        <strain evidence="13 14">JCM19232</strain>
    </source>
</reference>
<proteinExistence type="inferred from homology"/>
<dbReference type="GO" id="GO:0015940">
    <property type="term" value="P:pantothenate biosynthetic process"/>
    <property type="evidence" value="ECO:0007669"/>
    <property type="project" value="UniProtKB-UniPathway"/>
</dbReference>
<evidence type="ECO:0000256" key="8">
    <source>
        <dbReference type="ARBA" id="ARBA00032024"/>
    </source>
</evidence>
<organism evidence="13 14">
    <name type="scientific">Vibrio ishigakensis</name>
    <dbReference type="NCBI Taxonomy" id="1481914"/>
    <lineage>
        <taxon>Bacteria</taxon>
        <taxon>Pseudomonadati</taxon>
        <taxon>Pseudomonadota</taxon>
        <taxon>Gammaproteobacteria</taxon>
        <taxon>Vibrionales</taxon>
        <taxon>Vibrionaceae</taxon>
        <taxon>Vibrio</taxon>
    </lineage>
</organism>
<gene>
    <name evidence="13" type="ORF">JCM19232_80</name>
</gene>
<dbReference type="PANTHER" id="PTHR43765">
    <property type="entry name" value="2-DEHYDROPANTOATE 2-REDUCTASE-RELATED"/>
    <property type="match status" value="1"/>
</dbReference>
<evidence type="ECO:0000256" key="10">
    <source>
        <dbReference type="RuleBase" id="RU362068"/>
    </source>
</evidence>
<dbReference type="Pfam" id="PF02558">
    <property type="entry name" value="ApbA"/>
    <property type="match status" value="1"/>
</dbReference>
<sequence>MKITVIGLGAIGSLFAYSLQKAGHQVSVWTRDNALSKTLKLDEHETLNFPANNTQLLEQADLVLICTKSWQLQNVLEQTLVFIPLSTPIVISHNGMGAIEKAQTLLDGRPILFATTTHGALKKDAETALHTGIGQTVIGPYSKQALNLENLAQIFDSALPNAVWQTNIKQALWNKLAINCCINPLTAIFDCKNGELDTPDRLQIIEALCDEITQVMLVEDYKADSGTLFNTAKAVIKATSANYSSMHQDVSHQRVTEIDILQGIY</sequence>
<comment type="function">
    <text evidence="10">Catalyzes the NADPH-dependent reduction of ketopantoate into pantoic acid.</text>
</comment>
<dbReference type="SUPFAM" id="SSF48179">
    <property type="entry name" value="6-phosphogluconate dehydrogenase C-terminal domain-like"/>
    <property type="match status" value="1"/>
</dbReference>
<evidence type="ECO:0000256" key="9">
    <source>
        <dbReference type="ARBA" id="ARBA00048793"/>
    </source>
</evidence>
<evidence type="ECO:0000256" key="2">
    <source>
        <dbReference type="ARBA" id="ARBA00007870"/>
    </source>
</evidence>
<evidence type="ECO:0000256" key="7">
    <source>
        <dbReference type="ARBA" id="ARBA00023002"/>
    </source>
</evidence>
<dbReference type="SUPFAM" id="SSF51735">
    <property type="entry name" value="NAD(P)-binding Rossmann-fold domains"/>
    <property type="match status" value="1"/>
</dbReference>
<evidence type="ECO:0000256" key="4">
    <source>
        <dbReference type="ARBA" id="ARBA00019465"/>
    </source>
</evidence>
<dbReference type="InterPro" id="IPR013332">
    <property type="entry name" value="KPR_N"/>
</dbReference>
<dbReference type="InterPro" id="IPR003710">
    <property type="entry name" value="ApbA"/>
</dbReference>
<evidence type="ECO:0000313" key="14">
    <source>
        <dbReference type="Proteomes" id="UP000031670"/>
    </source>
</evidence>
<dbReference type="UniPathway" id="UPA00028">
    <property type="reaction ID" value="UER00004"/>
</dbReference>
<dbReference type="GO" id="GO:0008677">
    <property type="term" value="F:2-dehydropantoate 2-reductase activity"/>
    <property type="evidence" value="ECO:0007669"/>
    <property type="project" value="UniProtKB-EC"/>
</dbReference>
<feature type="domain" description="Ketopantoate reductase N-terminal" evidence="11">
    <location>
        <begin position="3"/>
        <end position="142"/>
    </location>
</feature>
<dbReference type="InterPro" id="IPR050838">
    <property type="entry name" value="Ketopantoate_reductase"/>
</dbReference>
<evidence type="ECO:0000259" key="12">
    <source>
        <dbReference type="Pfam" id="PF08546"/>
    </source>
</evidence>
<evidence type="ECO:0000313" key="13">
    <source>
        <dbReference type="EMBL" id="GAM65036.1"/>
    </source>
</evidence>
<comment type="pathway">
    <text evidence="1 10">Cofactor biosynthesis; (R)-pantothenate biosynthesis; (R)-pantoate from 3-methyl-2-oxobutanoate: step 2/2.</text>
</comment>
<dbReference type="AlphaFoldDB" id="A0A0B8PFE0"/>
<name>A0A0B8PFE0_9VIBR</name>
<dbReference type="EC" id="1.1.1.169" evidence="3 10"/>